<feature type="compositionally biased region" description="Low complexity" evidence="1">
    <location>
        <begin position="60"/>
        <end position="71"/>
    </location>
</feature>
<reference evidence="4" key="2">
    <citation type="journal article" date="2021" name="PeerJ">
        <title>Extensive microbial diversity within the chicken gut microbiome revealed by metagenomics and culture.</title>
        <authorList>
            <person name="Gilroy R."/>
            <person name="Ravi A."/>
            <person name="Getino M."/>
            <person name="Pursley I."/>
            <person name="Horton D.L."/>
            <person name="Alikhan N.F."/>
            <person name="Baker D."/>
            <person name="Gharbi K."/>
            <person name="Hall N."/>
            <person name="Watson M."/>
            <person name="Adriaenssens E.M."/>
            <person name="Foster-Nyarko E."/>
            <person name="Jarju S."/>
            <person name="Secka A."/>
            <person name="Antonio M."/>
            <person name="Oren A."/>
            <person name="Chaudhuri R.R."/>
            <person name="La Ragione R."/>
            <person name="Hildebrand F."/>
            <person name="Pallen M.J."/>
        </authorList>
    </citation>
    <scope>NUCLEOTIDE SEQUENCE</scope>
    <source>
        <strain evidence="4">10037</strain>
    </source>
</reference>
<proteinExistence type="predicted"/>
<dbReference type="InterPro" id="IPR025874">
    <property type="entry name" value="DZR"/>
</dbReference>
<reference evidence="4" key="1">
    <citation type="submission" date="2020-10" db="EMBL/GenBank/DDBJ databases">
        <authorList>
            <person name="Gilroy R."/>
        </authorList>
    </citation>
    <scope>NUCLEOTIDE SEQUENCE</scope>
    <source>
        <strain evidence="4">10037</strain>
    </source>
</reference>
<feature type="region of interest" description="Disordered" evidence="1">
    <location>
        <begin position="674"/>
        <end position="728"/>
    </location>
</feature>
<feature type="domain" description="Zinc-ribbon" evidence="3">
    <location>
        <begin position="723"/>
        <end position="742"/>
    </location>
</feature>
<dbReference type="SUPFAM" id="SSF161187">
    <property type="entry name" value="YfgJ-like"/>
    <property type="match status" value="1"/>
</dbReference>
<dbReference type="InterPro" id="IPR026870">
    <property type="entry name" value="Zinc_ribbon_dom"/>
</dbReference>
<evidence type="ECO:0000313" key="4">
    <source>
        <dbReference type="EMBL" id="MBO8464780.1"/>
    </source>
</evidence>
<dbReference type="AlphaFoldDB" id="A0A9D9N980"/>
<comment type="caution">
    <text evidence="4">The sequence shown here is derived from an EMBL/GenBank/DDBJ whole genome shotgun (WGS) entry which is preliminary data.</text>
</comment>
<feature type="compositionally biased region" description="Basic and acidic residues" evidence="1">
    <location>
        <begin position="515"/>
        <end position="540"/>
    </location>
</feature>
<accession>A0A9D9N980</accession>
<protein>
    <submittedName>
        <fullName evidence="4">Zinc-ribbon domain-containing protein</fullName>
    </submittedName>
</protein>
<feature type="domain" description="DZANK-type" evidence="2">
    <location>
        <begin position="3"/>
        <end position="48"/>
    </location>
</feature>
<dbReference type="Pfam" id="PF12773">
    <property type="entry name" value="DZR"/>
    <property type="match status" value="1"/>
</dbReference>
<sequence>MKCPKCNAEVREGAKFCTSCGQKIEQTQTCPKCGSPLRPGAKFCTSCGNRLASGTDTGDAARTSAAAPAPKAENREPLSQDMNNVRGRIYWNIQPGQVARVIDEAEFDSYNELNGIIIPEGTTAYIRSNGRTIATINGGTYDFAKTADRRPATESVKKGWGFIINLFRNRKREQENSPEEQLYLQQQQAILENARRGAAFSVIILLNKAFPLLIGARKQNPDDYKDFTPMKIQTKYIDIDLGVNAYFRITDEELFILHYLTDRKQLNTTHIIAEINDTVRNTVQDALYDAEIKTTRLPKEMCAIIKEKLNEAARQTFFGISIIRIVEISSSNEDIERFRALSRELYLSESELDYLIRTNEFKNRLSDAQNAQLLGEASSGLEFDKRLDEINKDRLLHEEEIEKFKSLLKNERIIREARNDAEREAALMEIEKSGLIKKNEVQELKDSIAAGTYKRGMALRMMQLRDGIEFERVRMEGEAEKAAAIVRKELEIEGMRDEYKDIRFYKELEQQRKAAETGLDLEQRRRDMDFNDEKRRRDMEREDDEAQFRQFLAMQNAEEQRRENERRHEADMEKARLAHDADIEKMKWDRAEDLSEEKVWALTGGENAKAYAESKNNADHLRETQRMLAEQKREDEARLAAERAARDEEHRFNQQQMYSLMRDMMAMTGGLQAQKEAERERQLREQDERIRRQENRMDTAYDRALDYTTRTPKPASRQAAGTCPECGEELEPGAKFCQNCGHGI</sequence>
<feature type="region of interest" description="Disordered" evidence="1">
    <location>
        <begin position="54"/>
        <end position="79"/>
    </location>
</feature>
<feature type="region of interest" description="Disordered" evidence="1">
    <location>
        <begin position="515"/>
        <end position="545"/>
    </location>
</feature>
<evidence type="ECO:0000313" key="5">
    <source>
        <dbReference type="Proteomes" id="UP000823597"/>
    </source>
</evidence>
<evidence type="ECO:0000259" key="2">
    <source>
        <dbReference type="Pfam" id="PF12773"/>
    </source>
</evidence>
<evidence type="ECO:0000256" key="1">
    <source>
        <dbReference type="SAM" id="MobiDB-lite"/>
    </source>
</evidence>
<dbReference type="Proteomes" id="UP000823597">
    <property type="component" value="Unassembled WGS sequence"/>
</dbReference>
<feature type="compositionally biased region" description="Basic and acidic residues" evidence="1">
    <location>
        <begin position="675"/>
        <end position="705"/>
    </location>
</feature>
<gene>
    <name evidence="4" type="ORF">IAB93_02130</name>
</gene>
<organism evidence="4 5">
    <name type="scientific">Candidatus Merdivivens pullistercoris</name>
    <dbReference type="NCBI Taxonomy" id="2840873"/>
    <lineage>
        <taxon>Bacteria</taxon>
        <taxon>Pseudomonadati</taxon>
        <taxon>Bacteroidota</taxon>
        <taxon>Bacteroidia</taxon>
        <taxon>Bacteroidales</taxon>
        <taxon>Muribaculaceae</taxon>
        <taxon>Muribaculaceae incertae sedis</taxon>
        <taxon>Candidatus Merdivivens</taxon>
    </lineage>
</organism>
<evidence type="ECO:0000259" key="3">
    <source>
        <dbReference type="Pfam" id="PF13240"/>
    </source>
</evidence>
<name>A0A9D9N980_9BACT</name>
<dbReference type="Pfam" id="PF13240">
    <property type="entry name" value="Zn_Ribbon_1"/>
    <property type="match status" value="1"/>
</dbReference>
<dbReference type="EMBL" id="JADIME010000024">
    <property type="protein sequence ID" value="MBO8464780.1"/>
    <property type="molecule type" value="Genomic_DNA"/>
</dbReference>